<dbReference type="EMBL" id="BAABBA010000018">
    <property type="protein sequence ID" value="GAA4288857.1"/>
    <property type="molecule type" value="Genomic_DNA"/>
</dbReference>
<dbReference type="InterPro" id="IPR035906">
    <property type="entry name" value="MetI-like_sf"/>
</dbReference>
<dbReference type="PROSITE" id="PS50928">
    <property type="entry name" value="ABC_TM1"/>
    <property type="match status" value="1"/>
</dbReference>
<reference evidence="10" key="1">
    <citation type="journal article" date="2019" name="Int. J. Syst. Evol. Microbiol.">
        <title>The Global Catalogue of Microorganisms (GCM) 10K type strain sequencing project: providing services to taxonomists for standard genome sequencing and annotation.</title>
        <authorList>
            <consortium name="The Broad Institute Genomics Platform"/>
            <consortium name="The Broad Institute Genome Sequencing Center for Infectious Disease"/>
            <person name="Wu L."/>
            <person name="Ma J."/>
        </authorList>
    </citation>
    <scope>NUCLEOTIDE SEQUENCE [LARGE SCALE GENOMIC DNA]</scope>
    <source>
        <strain evidence="10">JCM 17459</strain>
    </source>
</reference>
<dbReference type="PANTHER" id="PTHR30193">
    <property type="entry name" value="ABC TRANSPORTER PERMEASE PROTEIN"/>
    <property type="match status" value="1"/>
</dbReference>
<gene>
    <name evidence="9" type="ORF">GCM10022262_32170</name>
</gene>
<dbReference type="Gene3D" id="1.10.3720.10">
    <property type="entry name" value="MetI-like"/>
    <property type="match status" value="1"/>
</dbReference>
<comment type="caution">
    <text evidence="9">The sequence shown here is derived from an EMBL/GenBank/DDBJ whole genome shotgun (WGS) entry which is preliminary data.</text>
</comment>
<evidence type="ECO:0000259" key="8">
    <source>
        <dbReference type="PROSITE" id="PS50928"/>
    </source>
</evidence>
<comment type="subcellular location">
    <subcellularLocation>
        <location evidence="1 7">Cell membrane</location>
        <topology evidence="1 7">Multi-pass membrane protein</topology>
    </subcellularLocation>
</comment>
<dbReference type="PANTHER" id="PTHR30193:SF37">
    <property type="entry name" value="INNER MEMBRANE ABC TRANSPORTER PERMEASE PROTEIN YCJO"/>
    <property type="match status" value="1"/>
</dbReference>
<keyword evidence="2 7" id="KW-0813">Transport</keyword>
<proteinExistence type="inferred from homology"/>
<dbReference type="InterPro" id="IPR051393">
    <property type="entry name" value="ABC_transporter_permease"/>
</dbReference>
<evidence type="ECO:0000313" key="10">
    <source>
        <dbReference type="Proteomes" id="UP001499841"/>
    </source>
</evidence>
<protein>
    <submittedName>
        <fullName evidence="9">Sugar ABC transporter permease</fullName>
    </submittedName>
</protein>
<dbReference type="CDD" id="cd06261">
    <property type="entry name" value="TM_PBP2"/>
    <property type="match status" value="1"/>
</dbReference>
<keyword evidence="3" id="KW-1003">Cell membrane</keyword>
<keyword evidence="6 7" id="KW-0472">Membrane</keyword>
<dbReference type="SUPFAM" id="SSF161098">
    <property type="entry name" value="MetI-like"/>
    <property type="match status" value="1"/>
</dbReference>
<name>A0ABP8EXY8_9MICO</name>
<evidence type="ECO:0000256" key="5">
    <source>
        <dbReference type="ARBA" id="ARBA00022989"/>
    </source>
</evidence>
<evidence type="ECO:0000256" key="1">
    <source>
        <dbReference type="ARBA" id="ARBA00004651"/>
    </source>
</evidence>
<keyword evidence="4 7" id="KW-0812">Transmembrane</keyword>
<evidence type="ECO:0000256" key="2">
    <source>
        <dbReference type="ARBA" id="ARBA00022448"/>
    </source>
</evidence>
<evidence type="ECO:0000313" key="9">
    <source>
        <dbReference type="EMBL" id="GAA4288857.1"/>
    </source>
</evidence>
<evidence type="ECO:0000256" key="4">
    <source>
        <dbReference type="ARBA" id="ARBA00022692"/>
    </source>
</evidence>
<feature type="transmembrane region" description="Helical" evidence="7">
    <location>
        <begin position="132"/>
        <end position="153"/>
    </location>
</feature>
<organism evidence="9 10">
    <name type="scientific">Georgenia daeguensis</name>
    <dbReference type="NCBI Taxonomy" id="908355"/>
    <lineage>
        <taxon>Bacteria</taxon>
        <taxon>Bacillati</taxon>
        <taxon>Actinomycetota</taxon>
        <taxon>Actinomycetes</taxon>
        <taxon>Micrococcales</taxon>
        <taxon>Bogoriellaceae</taxon>
        <taxon>Georgenia</taxon>
    </lineage>
</organism>
<feature type="transmembrane region" description="Helical" evidence="7">
    <location>
        <begin position="235"/>
        <end position="254"/>
    </location>
</feature>
<dbReference type="RefSeq" id="WP_345043349.1">
    <property type="nucleotide sequence ID" value="NZ_BAABBA010000018.1"/>
</dbReference>
<feature type="transmembrane region" description="Helical" evidence="7">
    <location>
        <begin position="286"/>
        <end position="306"/>
    </location>
</feature>
<feature type="transmembrane region" description="Helical" evidence="7">
    <location>
        <begin position="179"/>
        <end position="203"/>
    </location>
</feature>
<keyword evidence="10" id="KW-1185">Reference proteome</keyword>
<evidence type="ECO:0000256" key="6">
    <source>
        <dbReference type="ARBA" id="ARBA00023136"/>
    </source>
</evidence>
<keyword evidence="5 7" id="KW-1133">Transmembrane helix</keyword>
<sequence length="314" mass="34270">MAVVARAGALAAERPVGRPRDRVRTRAAGAERRRHRSGWLFVLPATALFAVFFVYPLLASFWQSLYATDGGVTAFVGLAQYRRMLVDPLVAQSLLNAGLLLLVQVPLMVSLALGLAYLLNLSWLRLRTGFRLMAFLPAVTSLVAYSVVFRVLLATDGGAVNQLLGVVGLGPVDWLNDPLWARVALVAAITWRWTGYNMVILLAGLQAVPKELYEAARLDGASGWQVFSRVVVPQLRPVLVFVTVTSTIGALQLFDEVVILTGGGPSNATLTPVLYLYRVGFEQFDFGYASAIAWVVVLLTMVLSVLQLRLAREK</sequence>
<dbReference type="Proteomes" id="UP001499841">
    <property type="component" value="Unassembled WGS sequence"/>
</dbReference>
<accession>A0ABP8EXY8</accession>
<dbReference type="InterPro" id="IPR000515">
    <property type="entry name" value="MetI-like"/>
</dbReference>
<evidence type="ECO:0000256" key="3">
    <source>
        <dbReference type="ARBA" id="ARBA00022475"/>
    </source>
</evidence>
<evidence type="ECO:0000256" key="7">
    <source>
        <dbReference type="RuleBase" id="RU363032"/>
    </source>
</evidence>
<dbReference type="Pfam" id="PF00528">
    <property type="entry name" value="BPD_transp_1"/>
    <property type="match status" value="1"/>
</dbReference>
<feature type="domain" description="ABC transmembrane type-1" evidence="8">
    <location>
        <begin position="94"/>
        <end position="307"/>
    </location>
</feature>
<feature type="transmembrane region" description="Helical" evidence="7">
    <location>
        <begin position="39"/>
        <end position="58"/>
    </location>
</feature>
<feature type="transmembrane region" description="Helical" evidence="7">
    <location>
        <begin position="94"/>
        <end position="120"/>
    </location>
</feature>
<comment type="similarity">
    <text evidence="7">Belongs to the binding-protein-dependent transport system permease family.</text>
</comment>